<comment type="caution">
    <text evidence="1">The sequence shown here is derived from an EMBL/GenBank/DDBJ whole genome shotgun (WGS) entry which is preliminary data.</text>
</comment>
<accession>A0A432AVU6</accession>
<reference evidence="1 2" key="1">
    <citation type="submission" date="2018-12" db="EMBL/GenBank/DDBJ databases">
        <authorList>
            <person name="Lunina O.N."/>
            <person name="Grouzdev D.S."/>
            <person name="Gorlenko V.M."/>
            <person name="Savvichev A.S."/>
        </authorList>
    </citation>
    <scope>NUCLEOTIDE SEQUENCE [LARGE SCALE GENOMIC DNA]</scope>
    <source>
        <strain evidence="1 2">BrKhr-17</strain>
    </source>
</reference>
<proteinExistence type="predicted"/>
<dbReference type="RefSeq" id="WP_126383994.1">
    <property type="nucleotide sequence ID" value="NZ_RXYK01000005.1"/>
</dbReference>
<dbReference type="AlphaFoldDB" id="A0A432AVU6"/>
<dbReference type="EMBL" id="RXYK01000005">
    <property type="protein sequence ID" value="RTY38356.1"/>
    <property type="molecule type" value="Genomic_DNA"/>
</dbReference>
<dbReference type="Pfam" id="PF13749">
    <property type="entry name" value="HATPase_c_4"/>
    <property type="match status" value="1"/>
</dbReference>
<organism evidence="1 2">
    <name type="scientific">Chlorobium phaeovibrioides</name>
    <dbReference type="NCBI Taxonomy" id="1094"/>
    <lineage>
        <taxon>Bacteria</taxon>
        <taxon>Pseudomonadati</taxon>
        <taxon>Chlorobiota</taxon>
        <taxon>Chlorobiia</taxon>
        <taxon>Chlorobiales</taxon>
        <taxon>Chlorobiaceae</taxon>
        <taxon>Chlorobium/Pelodictyon group</taxon>
        <taxon>Chlorobium</taxon>
    </lineage>
</organism>
<evidence type="ECO:0000313" key="1">
    <source>
        <dbReference type="EMBL" id="RTY38356.1"/>
    </source>
</evidence>
<dbReference type="InterPro" id="IPR038475">
    <property type="entry name" value="RecG_C_sf"/>
</dbReference>
<protein>
    <submittedName>
        <fullName evidence="1">Uncharacterized protein</fullName>
    </submittedName>
</protein>
<gene>
    <name evidence="1" type="ORF">EKD02_04520</name>
</gene>
<dbReference type="Gene3D" id="3.30.565.60">
    <property type="match status" value="1"/>
</dbReference>
<dbReference type="Proteomes" id="UP000279908">
    <property type="component" value="Unassembled WGS sequence"/>
</dbReference>
<sequence>MDLSFRSDCLEKLLQPHESKPWNPLIATAFYRRGLIEAWGRGILKIAQLLREASLPQTVTRVDAGSVRMMLNDHS</sequence>
<evidence type="ECO:0000313" key="2">
    <source>
        <dbReference type="Proteomes" id="UP000279908"/>
    </source>
</evidence>
<name>A0A432AVU6_CHLPH</name>